<keyword evidence="4" id="KW-1185">Reference proteome</keyword>
<dbReference type="NCBIfam" id="TIGR01167">
    <property type="entry name" value="LPXTG_anchor"/>
    <property type="match status" value="1"/>
</dbReference>
<feature type="transmembrane region" description="Helical" evidence="1">
    <location>
        <begin position="33"/>
        <end position="52"/>
    </location>
</feature>
<dbReference type="RefSeq" id="WP_217780093.1">
    <property type="nucleotide sequence ID" value="NZ_JAHRWL010000004.1"/>
</dbReference>
<dbReference type="Proteomes" id="UP001166293">
    <property type="component" value="Unassembled WGS sequence"/>
</dbReference>
<gene>
    <name evidence="3" type="ORF">KUH32_18200</name>
</gene>
<keyword evidence="1" id="KW-0472">Membrane</keyword>
<keyword evidence="1" id="KW-1133">Transmembrane helix</keyword>
<evidence type="ECO:0000313" key="3">
    <source>
        <dbReference type="EMBL" id="MBV2361702.1"/>
    </source>
</evidence>
<evidence type="ECO:0000313" key="4">
    <source>
        <dbReference type="Proteomes" id="UP001166293"/>
    </source>
</evidence>
<organism evidence="3 4">
    <name type="scientific">Thalassococcus arenae</name>
    <dbReference type="NCBI Taxonomy" id="2851652"/>
    <lineage>
        <taxon>Bacteria</taxon>
        <taxon>Pseudomonadati</taxon>
        <taxon>Pseudomonadota</taxon>
        <taxon>Alphaproteobacteria</taxon>
        <taxon>Rhodobacterales</taxon>
        <taxon>Roseobacteraceae</taxon>
        <taxon>Thalassococcus</taxon>
    </lineage>
</organism>
<dbReference type="EMBL" id="JAHRWL010000004">
    <property type="protein sequence ID" value="MBV2361702.1"/>
    <property type="molecule type" value="Genomic_DNA"/>
</dbReference>
<keyword evidence="2" id="KW-0732">Signal</keyword>
<protein>
    <submittedName>
        <fullName evidence="3">LPXTG cell wall anchor domain-containing protein</fullName>
    </submittedName>
</protein>
<proteinExistence type="predicted"/>
<feature type="chain" id="PRO_5045206560" evidence="2">
    <location>
        <begin position="18"/>
        <end position="56"/>
    </location>
</feature>
<accession>A0ABS6NCE8</accession>
<comment type="caution">
    <text evidence="3">The sequence shown here is derived from an EMBL/GenBank/DDBJ whole genome shotgun (WGS) entry which is preliminary data.</text>
</comment>
<evidence type="ECO:0000256" key="2">
    <source>
        <dbReference type="SAM" id="SignalP"/>
    </source>
</evidence>
<feature type="signal peptide" evidence="2">
    <location>
        <begin position="1"/>
        <end position="17"/>
    </location>
</feature>
<evidence type="ECO:0000256" key="1">
    <source>
        <dbReference type="SAM" id="Phobius"/>
    </source>
</evidence>
<sequence length="56" mass="5685">MKRWALVLAMLAGPVAAHPGAHVHPHDGASWLAVLGALSVVALAGGVAAVGLRRKR</sequence>
<keyword evidence="1" id="KW-0812">Transmembrane</keyword>
<reference evidence="3" key="1">
    <citation type="submission" date="2021-06" db="EMBL/GenBank/DDBJ databases">
        <title>Thalassococcus sp. CAU 1522 isolated from sea sand, Republic of Korea.</title>
        <authorList>
            <person name="Kim W."/>
        </authorList>
    </citation>
    <scope>NUCLEOTIDE SEQUENCE</scope>
    <source>
        <strain evidence="3">CAU 1522</strain>
    </source>
</reference>
<name>A0ABS6NCE8_9RHOB</name>